<keyword evidence="2" id="KW-0812">Transmembrane</keyword>
<dbReference type="EMBL" id="SJPW01000017">
    <property type="protein sequence ID" value="TWU43633.1"/>
    <property type="molecule type" value="Genomic_DNA"/>
</dbReference>
<comment type="caution">
    <text evidence="3">The sequence shown here is derived from an EMBL/GenBank/DDBJ whole genome shotgun (WGS) entry which is preliminary data.</text>
</comment>
<feature type="transmembrane region" description="Helical" evidence="2">
    <location>
        <begin position="73"/>
        <end position="100"/>
    </location>
</feature>
<dbReference type="Proteomes" id="UP000318288">
    <property type="component" value="Unassembled WGS sequence"/>
</dbReference>
<feature type="region of interest" description="Disordered" evidence="1">
    <location>
        <begin position="1"/>
        <end position="22"/>
    </location>
</feature>
<gene>
    <name evidence="3" type="ORF">Poly51_62880</name>
</gene>
<evidence type="ECO:0000256" key="1">
    <source>
        <dbReference type="SAM" id="MobiDB-lite"/>
    </source>
</evidence>
<accession>A0A5C6E1X6</accession>
<reference evidence="3 4" key="1">
    <citation type="submission" date="2019-02" db="EMBL/GenBank/DDBJ databases">
        <title>Deep-cultivation of Planctomycetes and their phenomic and genomic characterization uncovers novel biology.</title>
        <authorList>
            <person name="Wiegand S."/>
            <person name="Jogler M."/>
            <person name="Boedeker C."/>
            <person name="Pinto D."/>
            <person name="Vollmers J."/>
            <person name="Rivas-Marin E."/>
            <person name="Kohn T."/>
            <person name="Peeters S.H."/>
            <person name="Heuer A."/>
            <person name="Rast P."/>
            <person name="Oberbeckmann S."/>
            <person name="Bunk B."/>
            <person name="Jeske O."/>
            <person name="Meyerdierks A."/>
            <person name="Storesund J.E."/>
            <person name="Kallscheuer N."/>
            <person name="Luecker S."/>
            <person name="Lage O.M."/>
            <person name="Pohl T."/>
            <person name="Merkel B.J."/>
            <person name="Hornburger P."/>
            <person name="Mueller R.-W."/>
            <person name="Bruemmer F."/>
            <person name="Labrenz M."/>
            <person name="Spormann A.M."/>
            <person name="Op Den Camp H."/>
            <person name="Overmann J."/>
            <person name="Amann R."/>
            <person name="Jetten M.S.M."/>
            <person name="Mascher T."/>
            <person name="Medema M.H."/>
            <person name="Devos D.P."/>
            <person name="Kaster A.-K."/>
            <person name="Ovreas L."/>
            <person name="Rohde M."/>
            <person name="Galperin M.Y."/>
            <person name="Jogler C."/>
        </authorList>
    </citation>
    <scope>NUCLEOTIDE SEQUENCE [LARGE SCALE GENOMIC DNA]</scope>
    <source>
        <strain evidence="3 4">Poly51</strain>
    </source>
</reference>
<proteinExistence type="predicted"/>
<sequence length="114" mass="13146">MREPNPYATPVGNADRDKPRSDTTTNWFDPRFLFRCVLATVASFLVLPFLWIVTLTVRDYDRGTDLTVLGDTFWQYVFVSKLPVLFMLGCVPALALLFFLSRSHRKRSLNKRAS</sequence>
<evidence type="ECO:0000313" key="3">
    <source>
        <dbReference type="EMBL" id="TWU43633.1"/>
    </source>
</evidence>
<protein>
    <submittedName>
        <fullName evidence="3">Uncharacterized protein</fullName>
    </submittedName>
</protein>
<feature type="transmembrane region" description="Helical" evidence="2">
    <location>
        <begin position="32"/>
        <end position="53"/>
    </location>
</feature>
<keyword evidence="4" id="KW-1185">Reference proteome</keyword>
<organism evidence="3 4">
    <name type="scientific">Rubripirellula tenax</name>
    <dbReference type="NCBI Taxonomy" id="2528015"/>
    <lineage>
        <taxon>Bacteria</taxon>
        <taxon>Pseudomonadati</taxon>
        <taxon>Planctomycetota</taxon>
        <taxon>Planctomycetia</taxon>
        <taxon>Pirellulales</taxon>
        <taxon>Pirellulaceae</taxon>
        <taxon>Rubripirellula</taxon>
    </lineage>
</organism>
<name>A0A5C6E1X6_9BACT</name>
<dbReference type="AlphaFoldDB" id="A0A5C6E1X6"/>
<evidence type="ECO:0000256" key="2">
    <source>
        <dbReference type="SAM" id="Phobius"/>
    </source>
</evidence>
<evidence type="ECO:0000313" key="4">
    <source>
        <dbReference type="Proteomes" id="UP000318288"/>
    </source>
</evidence>
<keyword evidence="2" id="KW-1133">Transmembrane helix</keyword>
<keyword evidence="2" id="KW-0472">Membrane</keyword>